<evidence type="ECO:0000313" key="2">
    <source>
        <dbReference type="EMBL" id="WHY31645.1"/>
    </source>
</evidence>
<evidence type="ECO:0000313" key="3">
    <source>
        <dbReference type="Proteomes" id="UP001178303"/>
    </source>
</evidence>
<dbReference type="EMBL" id="CP126099">
    <property type="protein sequence ID" value="WHY31645.1"/>
    <property type="molecule type" value="Genomic_DNA"/>
</dbReference>
<feature type="domain" description="Phage neck terminator protein gp12-like" evidence="1">
    <location>
        <begin position="10"/>
        <end position="159"/>
    </location>
</feature>
<evidence type="ECO:0000259" key="1">
    <source>
        <dbReference type="Pfam" id="PF23961"/>
    </source>
</evidence>
<dbReference type="RefSeq" id="WP_283886072.1">
    <property type="nucleotide sequence ID" value="NZ_CP126099.1"/>
</dbReference>
<dbReference type="Proteomes" id="UP001178303">
    <property type="component" value="Chromosome"/>
</dbReference>
<dbReference type="AlphaFoldDB" id="A0AA95RY06"/>
<gene>
    <name evidence="2" type="ORF">QNH45_13035</name>
</gene>
<reference evidence="2" key="1">
    <citation type="submission" date="2023-05" db="EMBL/GenBank/DDBJ databases">
        <title>Comparative genomics of Bacillaceae isolates and their secondary metabolite potential.</title>
        <authorList>
            <person name="Song L."/>
            <person name="Nielsen L.J."/>
            <person name="Mohite O."/>
            <person name="Xu X."/>
            <person name="Weber T."/>
            <person name="Kovacs A.T."/>
        </authorList>
    </citation>
    <scope>NUCLEOTIDE SEQUENCE</scope>
    <source>
        <strain evidence="2">LN15</strain>
    </source>
</reference>
<dbReference type="InterPro" id="IPR057087">
    <property type="entry name" value="Gp12-like"/>
</dbReference>
<sequence length="166" mass="18415">MNVKELRAVLIPAINKYCAAPIIMADQMGERPKVPHATYKLTTPYGKAVGQAEETGVVSDGKYKLQRLSDYKTTISFTAYAMDDDDSVILAQKIYDWFSFAGVDVLQSIGVAVADQTDVINRDAFVIEDYKRRNGFDVILRVPHQQLKDVESVDNVEITEGGISHG</sequence>
<organism evidence="2 3">
    <name type="scientific">Bacillus wiedmannii</name>
    <dbReference type="NCBI Taxonomy" id="1890302"/>
    <lineage>
        <taxon>Bacteria</taxon>
        <taxon>Bacillati</taxon>
        <taxon>Bacillota</taxon>
        <taxon>Bacilli</taxon>
        <taxon>Bacillales</taxon>
        <taxon>Bacillaceae</taxon>
        <taxon>Bacillus</taxon>
        <taxon>Bacillus cereus group</taxon>
    </lineage>
</organism>
<dbReference type="NCBIfam" id="NF047498">
    <property type="entry name" value="LIC_12616_fam"/>
    <property type="match status" value="1"/>
</dbReference>
<name>A0AA95RY06_9BACI</name>
<protein>
    <recommendedName>
        <fullName evidence="1">Phage neck terminator protein gp12-like domain-containing protein</fullName>
    </recommendedName>
</protein>
<proteinExistence type="predicted"/>
<accession>A0AA95RY06</accession>
<dbReference type="Pfam" id="PF23961">
    <property type="entry name" value="Phage_tail_terminator_9"/>
    <property type="match status" value="1"/>
</dbReference>